<protein>
    <submittedName>
        <fullName evidence="1">Uncharacterized protein</fullName>
    </submittedName>
</protein>
<evidence type="ECO:0000313" key="1">
    <source>
        <dbReference type="EMBL" id="KAI3834150.1"/>
    </source>
</evidence>
<dbReference type="Proteomes" id="UP001202328">
    <property type="component" value="Unassembled WGS sequence"/>
</dbReference>
<name>A0AAD4X421_9MAGN</name>
<reference evidence="1" key="1">
    <citation type="submission" date="2022-04" db="EMBL/GenBank/DDBJ databases">
        <title>A functionally conserved STORR gene fusion in Papaver species that diverged 16.8 million years ago.</title>
        <authorList>
            <person name="Catania T."/>
        </authorList>
    </citation>
    <scope>NUCLEOTIDE SEQUENCE</scope>
    <source>
        <strain evidence="1">S-188037</strain>
    </source>
</reference>
<gene>
    <name evidence="1" type="ORF">MKW98_018200</name>
</gene>
<sequence length="119" mass="13601">MTCSFCRFSYCCCNHQLFVKVSNWRSAHYLAVLEFWVYGVDTKYHNMPLKGIQKETHSCSVVLESGSNLIDRRKHKDKDNTRILISVYITVSVAATTMVKCSLEPGNPTKSCKARGCWQ</sequence>
<dbReference type="AlphaFoldDB" id="A0AAD4X421"/>
<keyword evidence="2" id="KW-1185">Reference proteome</keyword>
<accession>A0AAD4X421</accession>
<comment type="caution">
    <text evidence="1">The sequence shown here is derived from an EMBL/GenBank/DDBJ whole genome shotgun (WGS) entry which is preliminary data.</text>
</comment>
<dbReference type="EMBL" id="JAJJMB010017856">
    <property type="protein sequence ID" value="KAI3834150.1"/>
    <property type="molecule type" value="Genomic_DNA"/>
</dbReference>
<evidence type="ECO:0000313" key="2">
    <source>
        <dbReference type="Proteomes" id="UP001202328"/>
    </source>
</evidence>
<proteinExistence type="predicted"/>
<organism evidence="1 2">
    <name type="scientific">Papaver atlanticum</name>
    <dbReference type="NCBI Taxonomy" id="357466"/>
    <lineage>
        <taxon>Eukaryota</taxon>
        <taxon>Viridiplantae</taxon>
        <taxon>Streptophyta</taxon>
        <taxon>Embryophyta</taxon>
        <taxon>Tracheophyta</taxon>
        <taxon>Spermatophyta</taxon>
        <taxon>Magnoliopsida</taxon>
        <taxon>Ranunculales</taxon>
        <taxon>Papaveraceae</taxon>
        <taxon>Papaveroideae</taxon>
        <taxon>Papaver</taxon>
    </lineage>
</organism>